<name>A0AAN9TU78_9HEMI</name>
<accession>A0AAN9TU78</accession>
<comment type="caution">
    <text evidence="2">The sequence shown here is derived from an EMBL/GenBank/DDBJ whole genome shotgun (WGS) entry which is preliminary data.</text>
</comment>
<keyword evidence="1" id="KW-0732">Signal</keyword>
<feature type="chain" id="PRO_5042895221" evidence="1">
    <location>
        <begin position="21"/>
        <end position="117"/>
    </location>
</feature>
<dbReference type="Gene3D" id="2.60.40.1430">
    <property type="entry name" value="Perfringolysin, domain 4"/>
    <property type="match status" value="1"/>
</dbReference>
<protein>
    <submittedName>
        <fullName evidence="2">Uncharacterized protein</fullName>
    </submittedName>
</protein>
<proteinExistence type="predicted"/>
<dbReference type="InterPro" id="IPR036359">
    <property type="entry name" value="Thiol_cytolysin_sf"/>
</dbReference>
<evidence type="ECO:0000256" key="1">
    <source>
        <dbReference type="SAM" id="SignalP"/>
    </source>
</evidence>
<dbReference type="SUPFAM" id="SSF56978">
    <property type="entry name" value="Perfringolysin"/>
    <property type="match status" value="1"/>
</dbReference>
<gene>
    <name evidence="2" type="ORF">V9T40_007048</name>
</gene>
<reference evidence="2 3" key="1">
    <citation type="submission" date="2024-03" db="EMBL/GenBank/DDBJ databases">
        <title>Adaptation during the transition from Ophiocordyceps entomopathogen to insect associate is accompanied by gene loss and intensified selection.</title>
        <authorList>
            <person name="Ward C.M."/>
            <person name="Onetto C.A."/>
            <person name="Borneman A.R."/>
        </authorList>
    </citation>
    <scope>NUCLEOTIDE SEQUENCE [LARGE SCALE GENOMIC DNA]</scope>
    <source>
        <strain evidence="2">AWRI1</strain>
        <tissue evidence="2">Single Adult Female</tissue>
    </source>
</reference>
<dbReference type="EMBL" id="JBBCAQ010000002">
    <property type="protein sequence ID" value="KAK7605190.1"/>
    <property type="molecule type" value="Genomic_DNA"/>
</dbReference>
<dbReference type="AlphaFoldDB" id="A0AAN9TU78"/>
<dbReference type="Proteomes" id="UP001367676">
    <property type="component" value="Unassembled WGS sequence"/>
</dbReference>
<sequence>MQSFKIAAILLVAFAAYASAKDGYVSVNNNGGYVAAGQVQYDYNGSRQSESFGDFSLGVTKSIRIPDGATNIYVKVEEYWFINSLSTIFTESFATPPEKCYKIWGTTLNPKYSTINC</sequence>
<evidence type="ECO:0000313" key="2">
    <source>
        <dbReference type="EMBL" id="KAK7605190.1"/>
    </source>
</evidence>
<evidence type="ECO:0000313" key="3">
    <source>
        <dbReference type="Proteomes" id="UP001367676"/>
    </source>
</evidence>
<organism evidence="2 3">
    <name type="scientific">Parthenolecanium corni</name>
    <dbReference type="NCBI Taxonomy" id="536013"/>
    <lineage>
        <taxon>Eukaryota</taxon>
        <taxon>Metazoa</taxon>
        <taxon>Ecdysozoa</taxon>
        <taxon>Arthropoda</taxon>
        <taxon>Hexapoda</taxon>
        <taxon>Insecta</taxon>
        <taxon>Pterygota</taxon>
        <taxon>Neoptera</taxon>
        <taxon>Paraneoptera</taxon>
        <taxon>Hemiptera</taxon>
        <taxon>Sternorrhyncha</taxon>
        <taxon>Coccoidea</taxon>
        <taxon>Coccidae</taxon>
        <taxon>Parthenolecanium</taxon>
    </lineage>
</organism>
<dbReference type="InterPro" id="IPR038700">
    <property type="entry name" value="Thiol_cytolys_C_sf"/>
</dbReference>
<feature type="signal peptide" evidence="1">
    <location>
        <begin position="1"/>
        <end position="20"/>
    </location>
</feature>
<dbReference type="GO" id="GO:0015485">
    <property type="term" value="F:cholesterol binding"/>
    <property type="evidence" value="ECO:0007669"/>
    <property type="project" value="InterPro"/>
</dbReference>
<keyword evidence="3" id="KW-1185">Reference proteome</keyword>